<feature type="compositionally biased region" description="Basic and acidic residues" evidence="1">
    <location>
        <begin position="169"/>
        <end position="181"/>
    </location>
</feature>
<feature type="region of interest" description="Disordered" evidence="1">
    <location>
        <begin position="129"/>
        <end position="200"/>
    </location>
</feature>
<feature type="transmembrane region" description="Helical" evidence="2">
    <location>
        <begin position="280"/>
        <end position="301"/>
    </location>
</feature>
<keyword evidence="3" id="KW-0732">Signal</keyword>
<feature type="compositionally biased region" description="Low complexity" evidence="1">
    <location>
        <begin position="154"/>
        <end position="168"/>
    </location>
</feature>
<accession>A0AAD1SS35</accession>
<feature type="signal peptide" evidence="3">
    <location>
        <begin position="1"/>
        <end position="22"/>
    </location>
</feature>
<organism evidence="4 5">
    <name type="scientific">Pelobates cultripes</name>
    <name type="common">Western spadefoot toad</name>
    <dbReference type="NCBI Taxonomy" id="61616"/>
    <lineage>
        <taxon>Eukaryota</taxon>
        <taxon>Metazoa</taxon>
        <taxon>Chordata</taxon>
        <taxon>Craniata</taxon>
        <taxon>Vertebrata</taxon>
        <taxon>Euteleostomi</taxon>
        <taxon>Amphibia</taxon>
        <taxon>Batrachia</taxon>
        <taxon>Anura</taxon>
        <taxon>Pelobatoidea</taxon>
        <taxon>Pelobatidae</taxon>
        <taxon>Pelobates</taxon>
    </lineage>
</organism>
<name>A0AAD1SS35_PELCU</name>
<protein>
    <submittedName>
        <fullName evidence="4">Uncharacterized protein</fullName>
    </submittedName>
</protein>
<dbReference type="EMBL" id="OW240919">
    <property type="protein sequence ID" value="CAH2310562.1"/>
    <property type="molecule type" value="Genomic_DNA"/>
</dbReference>
<evidence type="ECO:0000313" key="4">
    <source>
        <dbReference type="EMBL" id="CAH2310562.1"/>
    </source>
</evidence>
<feature type="compositionally biased region" description="Polar residues" evidence="1">
    <location>
        <begin position="129"/>
        <end position="140"/>
    </location>
</feature>
<feature type="region of interest" description="Disordered" evidence="1">
    <location>
        <begin position="230"/>
        <end position="254"/>
    </location>
</feature>
<feature type="chain" id="PRO_5042184085" evidence="3">
    <location>
        <begin position="23"/>
        <end position="335"/>
    </location>
</feature>
<keyword evidence="2" id="KW-0812">Transmembrane</keyword>
<reference evidence="4" key="1">
    <citation type="submission" date="2022-03" db="EMBL/GenBank/DDBJ databases">
        <authorList>
            <person name="Alioto T."/>
            <person name="Alioto T."/>
            <person name="Gomez Garrido J."/>
        </authorList>
    </citation>
    <scope>NUCLEOTIDE SEQUENCE</scope>
</reference>
<feature type="compositionally biased region" description="Low complexity" evidence="1">
    <location>
        <begin position="182"/>
        <end position="200"/>
    </location>
</feature>
<sequence>MGIPPLPLLLQLSLSLLLPVGALHPGVPLESLSTPIPELLTENPLVTGVTDLSAQRVKAEVENWAWNSSQPERTNASPVLSVNESEGVTEQTISIADTLTTGNMATEPDNAAVSTGAPEEVITGLVKTTSNPTQTFPDQNNMEREVTSSFNSQPTSTATPTTTPTATNRAEETAETVKSHTEMPLTTPEPPTEQSESNSDTFTVITQGTVTTATPMAAITTNVFIASRATTASPTSPATQGTRAAHTTRSEVEEHPSVLNVGDDDRDLPGFYSKSNSNPLFVMIVSVFTIMVVMVVVIVGFHRYRRRNSRTEFRRLQDLPMDDMMEDTPLSLYSY</sequence>
<keyword evidence="2" id="KW-1133">Transmembrane helix</keyword>
<dbReference type="Proteomes" id="UP001295444">
    <property type="component" value="Chromosome 08"/>
</dbReference>
<gene>
    <name evidence="4" type="ORF">PECUL_23A061587</name>
</gene>
<evidence type="ECO:0000256" key="2">
    <source>
        <dbReference type="SAM" id="Phobius"/>
    </source>
</evidence>
<keyword evidence="5" id="KW-1185">Reference proteome</keyword>
<evidence type="ECO:0000313" key="5">
    <source>
        <dbReference type="Proteomes" id="UP001295444"/>
    </source>
</evidence>
<feature type="region of interest" description="Disordered" evidence="1">
    <location>
        <begin position="68"/>
        <end position="88"/>
    </location>
</feature>
<evidence type="ECO:0000256" key="1">
    <source>
        <dbReference type="SAM" id="MobiDB-lite"/>
    </source>
</evidence>
<dbReference type="AlphaFoldDB" id="A0AAD1SS35"/>
<keyword evidence="2" id="KW-0472">Membrane</keyword>
<evidence type="ECO:0000256" key="3">
    <source>
        <dbReference type="SAM" id="SignalP"/>
    </source>
</evidence>
<feature type="compositionally biased region" description="Low complexity" evidence="1">
    <location>
        <begin position="230"/>
        <end position="239"/>
    </location>
</feature>
<proteinExistence type="predicted"/>